<dbReference type="Pfam" id="PF13808">
    <property type="entry name" value="DDE_Tnp_1_assoc"/>
    <property type="match status" value="1"/>
</dbReference>
<name>A0A644Z4M0_9ZZZZ</name>
<proteinExistence type="predicted"/>
<accession>A0A644Z4M0</accession>
<dbReference type="InterPro" id="IPR032806">
    <property type="entry name" value="YbfD_N"/>
</dbReference>
<dbReference type="InterPro" id="IPR047647">
    <property type="entry name" value="ISAs1_transpos"/>
</dbReference>
<sequence length="340" mass="38219">MLCAVISGADTFNDIELFAKCKAPFFESFLELPGGIPSHDTLNRVISSLDTQQFSECFAKWIRNLSLKGVIAIDGKTERRSFNNLDKRDCIHMVSAWCSDLGIVLGQTVTDQKSNEITAIPELLNILDIQGCTVTIDAMGCQTEIAQKILDKKGNYLFSLKGNQGNTLDTVEHLFKWEEKNGYESVQSTNGTTVEKDHGRIETRKVTVITDLESLDLPSLDKWPSLRSVVKVDSTRETAGQRTFESRYYITSISGTAKKIGSQIRSHWGIENSLHWVLDMVFNEDQLRNRAKNSAANMTVIRHMALNLIKQDKNTKVSIRGRRLKAGWDDAYLLGLLQNI</sequence>
<dbReference type="EMBL" id="VSSQ01007215">
    <property type="protein sequence ID" value="MPM35218.1"/>
    <property type="molecule type" value="Genomic_DNA"/>
</dbReference>
<dbReference type="PANTHER" id="PTHR30298:SF0">
    <property type="entry name" value="PROTEIN YBFL-RELATED"/>
    <property type="match status" value="1"/>
</dbReference>
<reference evidence="3" key="1">
    <citation type="submission" date="2019-08" db="EMBL/GenBank/DDBJ databases">
        <authorList>
            <person name="Kucharzyk K."/>
            <person name="Murdoch R.W."/>
            <person name="Higgins S."/>
            <person name="Loffler F."/>
        </authorList>
    </citation>
    <scope>NUCLEOTIDE SEQUENCE</scope>
</reference>
<protein>
    <submittedName>
        <fullName evidence="3">ISAs1 family transposase ISAsp2</fullName>
    </submittedName>
</protein>
<dbReference type="PANTHER" id="PTHR30298">
    <property type="entry name" value="H REPEAT-ASSOCIATED PREDICTED TRANSPOSASE"/>
    <property type="match status" value="1"/>
</dbReference>
<feature type="domain" description="Transposase IS4-like" evidence="1">
    <location>
        <begin position="69"/>
        <end position="308"/>
    </location>
</feature>
<evidence type="ECO:0000259" key="1">
    <source>
        <dbReference type="Pfam" id="PF01609"/>
    </source>
</evidence>
<organism evidence="3">
    <name type="scientific">bioreactor metagenome</name>
    <dbReference type="NCBI Taxonomy" id="1076179"/>
    <lineage>
        <taxon>unclassified sequences</taxon>
        <taxon>metagenomes</taxon>
        <taxon>ecological metagenomes</taxon>
    </lineage>
</organism>
<feature type="domain" description="H repeat-associated protein N-terminal" evidence="2">
    <location>
        <begin position="2"/>
        <end position="62"/>
    </location>
</feature>
<dbReference type="GO" id="GO:0004803">
    <property type="term" value="F:transposase activity"/>
    <property type="evidence" value="ECO:0007669"/>
    <property type="project" value="InterPro"/>
</dbReference>
<dbReference type="GO" id="GO:0006313">
    <property type="term" value="P:DNA transposition"/>
    <property type="evidence" value="ECO:0007669"/>
    <property type="project" value="InterPro"/>
</dbReference>
<dbReference type="InterPro" id="IPR051698">
    <property type="entry name" value="Transposase_11-like"/>
</dbReference>
<gene>
    <name evidence="3" type="ORF">SDC9_81808</name>
</gene>
<dbReference type="NCBIfam" id="NF033564">
    <property type="entry name" value="transpos_ISAs1"/>
    <property type="match status" value="1"/>
</dbReference>
<evidence type="ECO:0000313" key="3">
    <source>
        <dbReference type="EMBL" id="MPM35218.1"/>
    </source>
</evidence>
<dbReference type="AlphaFoldDB" id="A0A644Z4M0"/>
<dbReference type="GO" id="GO:0003677">
    <property type="term" value="F:DNA binding"/>
    <property type="evidence" value="ECO:0007669"/>
    <property type="project" value="InterPro"/>
</dbReference>
<comment type="caution">
    <text evidence="3">The sequence shown here is derived from an EMBL/GenBank/DDBJ whole genome shotgun (WGS) entry which is preliminary data.</text>
</comment>
<dbReference type="Pfam" id="PF01609">
    <property type="entry name" value="DDE_Tnp_1"/>
    <property type="match status" value="1"/>
</dbReference>
<evidence type="ECO:0000259" key="2">
    <source>
        <dbReference type="Pfam" id="PF13808"/>
    </source>
</evidence>
<dbReference type="InterPro" id="IPR002559">
    <property type="entry name" value="Transposase_11"/>
</dbReference>